<evidence type="ECO:0000256" key="1">
    <source>
        <dbReference type="SAM" id="Phobius"/>
    </source>
</evidence>
<organism evidence="2 3">
    <name type="scientific">Cercospora zeae-maydis SCOH1-5</name>
    <dbReference type="NCBI Taxonomy" id="717836"/>
    <lineage>
        <taxon>Eukaryota</taxon>
        <taxon>Fungi</taxon>
        <taxon>Dikarya</taxon>
        <taxon>Ascomycota</taxon>
        <taxon>Pezizomycotina</taxon>
        <taxon>Dothideomycetes</taxon>
        <taxon>Dothideomycetidae</taxon>
        <taxon>Mycosphaerellales</taxon>
        <taxon>Mycosphaerellaceae</taxon>
        <taxon>Cercospora</taxon>
    </lineage>
</organism>
<proteinExistence type="predicted"/>
<keyword evidence="1" id="KW-0812">Transmembrane</keyword>
<evidence type="ECO:0000313" key="2">
    <source>
        <dbReference type="EMBL" id="KAF2214028.1"/>
    </source>
</evidence>
<keyword evidence="1" id="KW-0472">Membrane</keyword>
<keyword evidence="3" id="KW-1185">Reference proteome</keyword>
<keyword evidence="1" id="KW-1133">Transmembrane helix</keyword>
<dbReference type="Proteomes" id="UP000799539">
    <property type="component" value="Unassembled WGS sequence"/>
</dbReference>
<gene>
    <name evidence="2" type="ORF">CERZMDRAFT_110994</name>
</gene>
<protein>
    <recommendedName>
        <fullName evidence="4">DUF4267 domain-containing protein</fullName>
    </recommendedName>
</protein>
<dbReference type="AlphaFoldDB" id="A0A6A6FLC9"/>
<evidence type="ECO:0000313" key="3">
    <source>
        <dbReference type="Proteomes" id="UP000799539"/>
    </source>
</evidence>
<reference evidence="2" key="1">
    <citation type="journal article" date="2020" name="Stud. Mycol.">
        <title>101 Dothideomycetes genomes: a test case for predicting lifestyles and emergence of pathogens.</title>
        <authorList>
            <person name="Haridas S."/>
            <person name="Albert R."/>
            <person name="Binder M."/>
            <person name="Bloem J."/>
            <person name="Labutti K."/>
            <person name="Salamov A."/>
            <person name="Andreopoulos B."/>
            <person name="Baker S."/>
            <person name="Barry K."/>
            <person name="Bills G."/>
            <person name="Bluhm B."/>
            <person name="Cannon C."/>
            <person name="Castanera R."/>
            <person name="Culley D."/>
            <person name="Daum C."/>
            <person name="Ezra D."/>
            <person name="Gonzalez J."/>
            <person name="Henrissat B."/>
            <person name="Kuo A."/>
            <person name="Liang C."/>
            <person name="Lipzen A."/>
            <person name="Lutzoni F."/>
            <person name="Magnuson J."/>
            <person name="Mondo S."/>
            <person name="Nolan M."/>
            <person name="Ohm R."/>
            <person name="Pangilinan J."/>
            <person name="Park H.-J."/>
            <person name="Ramirez L."/>
            <person name="Alfaro M."/>
            <person name="Sun H."/>
            <person name="Tritt A."/>
            <person name="Yoshinaga Y."/>
            <person name="Zwiers L.-H."/>
            <person name="Turgeon B."/>
            <person name="Goodwin S."/>
            <person name="Spatafora J."/>
            <person name="Crous P."/>
            <person name="Grigoriev I."/>
        </authorList>
    </citation>
    <scope>NUCLEOTIDE SEQUENCE</scope>
    <source>
        <strain evidence="2">SCOH1-5</strain>
    </source>
</reference>
<name>A0A6A6FLC9_9PEZI</name>
<dbReference type="EMBL" id="ML992669">
    <property type="protein sequence ID" value="KAF2214028.1"/>
    <property type="molecule type" value="Genomic_DNA"/>
</dbReference>
<sequence>MASRYPGESLFAHFPPPAECLAILVGCSELIISGIGGLSDAQAFGKGYGLEIDSAVNDEEKVQALSQNQKTQKGLVQAISYRNLQNGALILTLACYTRDRRSLGFAALYGALSSLADAAIVKKYGVAELASAHGIAMMNYLVVGGSLLYWGRNDPWPFTRS</sequence>
<dbReference type="OrthoDB" id="3905156at2759"/>
<feature type="transmembrane region" description="Helical" evidence="1">
    <location>
        <begin position="133"/>
        <end position="151"/>
    </location>
</feature>
<accession>A0A6A6FLC9</accession>
<dbReference type="Pfam" id="PF14087">
    <property type="entry name" value="DUF4267"/>
    <property type="match status" value="1"/>
</dbReference>
<feature type="transmembrane region" description="Helical" evidence="1">
    <location>
        <begin position="103"/>
        <end position="121"/>
    </location>
</feature>
<dbReference type="InterPro" id="IPR025363">
    <property type="entry name" value="DUF4267"/>
</dbReference>
<evidence type="ECO:0008006" key="4">
    <source>
        <dbReference type="Google" id="ProtNLM"/>
    </source>
</evidence>